<dbReference type="AlphaFoldDB" id="A0AAD1U6Q2"/>
<keyword evidence="4" id="KW-1185">Reference proteome</keyword>
<organism evidence="3 4">
    <name type="scientific">Euplotes crassus</name>
    <dbReference type="NCBI Taxonomy" id="5936"/>
    <lineage>
        <taxon>Eukaryota</taxon>
        <taxon>Sar</taxon>
        <taxon>Alveolata</taxon>
        <taxon>Ciliophora</taxon>
        <taxon>Intramacronucleata</taxon>
        <taxon>Spirotrichea</taxon>
        <taxon>Hypotrichia</taxon>
        <taxon>Euplotida</taxon>
        <taxon>Euplotidae</taxon>
        <taxon>Moneuplotes</taxon>
    </lineage>
</organism>
<feature type="coiled-coil region" evidence="1">
    <location>
        <begin position="205"/>
        <end position="232"/>
    </location>
</feature>
<reference evidence="3" key="1">
    <citation type="submission" date="2023-07" db="EMBL/GenBank/DDBJ databases">
        <authorList>
            <consortium name="AG Swart"/>
            <person name="Singh M."/>
            <person name="Singh A."/>
            <person name="Seah K."/>
            <person name="Emmerich C."/>
        </authorList>
    </citation>
    <scope>NUCLEOTIDE SEQUENCE</scope>
    <source>
        <strain evidence="3">DP1</strain>
    </source>
</reference>
<accession>A0AAD1U6Q2</accession>
<sequence>MGWIYLYRNESEKFNTISGTFHAGKKNNLNQKLKNVSVVNTPLRRQEASEDLNRSTKYVEALHNQSVGGVVLNEQDLVVEQRRRPKRKLLKRVINTSGRKMIQTAADSKRTKSRPLNNTRQNAAVSSIIRRRKRGTKGSQNLTNYTINARNPSKNRKENKLVKQIKGFQYIKNQKTIDKTKSQTSLGKKKRSYTEDFGDDQKNIIASLNKHIANARKKRMNLKTKNNAARTSPKIIYGTSSPNTKTILAISSPNAKRAEKESGGKIKEL</sequence>
<feature type="compositionally biased region" description="Polar residues" evidence="2">
    <location>
        <begin position="114"/>
        <end position="123"/>
    </location>
</feature>
<keyword evidence="1" id="KW-0175">Coiled coil</keyword>
<evidence type="ECO:0000313" key="3">
    <source>
        <dbReference type="EMBL" id="CAI2363400.1"/>
    </source>
</evidence>
<gene>
    <name evidence="3" type="ORF">ECRASSUSDP1_LOCUS4735</name>
</gene>
<feature type="compositionally biased region" description="Polar residues" evidence="2">
    <location>
        <begin position="137"/>
        <end position="152"/>
    </location>
</feature>
<feature type="region of interest" description="Disordered" evidence="2">
    <location>
        <begin position="104"/>
        <end position="123"/>
    </location>
</feature>
<evidence type="ECO:0000313" key="4">
    <source>
        <dbReference type="Proteomes" id="UP001295684"/>
    </source>
</evidence>
<evidence type="ECO:0000256" key="2">
    <source>
        <dbReference type="SAM" id="MobiDB-lite"/>
    </source>
</evidence>
<feature type="region of interest" description="Disordered" evidence="2">
    <location>
        <begin position="132"/>
        <end position="156"/>
    </location>
</feature>
<protein>
    <submittedName>
        <fullName evidence="3">Uncharacterized protein</fullName>
    </submittedName>
</protein>
<comment type="caution">
    <text evidence="3">The sequence shown here is derived from an EMBL/GenBank/DDBJ whole genome shotgun (WGS) entry which is preliminary data.</text>
</comment>
<name>A0AAD1U6Q2_EUPCR</name>
<proteinExistence type="predicted"/>
<dbReference type="EMBL" id="CAMPGE010004550">
    <property type="protein sequence ID" value="CAI2363400.1"/>
    <property type="molecule type" value="Genomic_DNA"/>
</dbReference>
<dbReference type="Proteomes" id="UP001295684">
    <property type="component" value="Unassembled WGS sequence"/>
</dbReference>
<evidence type="ECO:0000256" key="1">
    <source>
        <dbReference type="SAM" id="Coils"/>
    </source>
</evidence>